<dbReference type="InterPro" id="IPR029787">
    <property type="entry name" value="Nucleotide_cyclase"/>
</dbReference>
<dbReference type="Pfam" id="PF01590">
    <property type="entry name" value="GAF"/>
    <property type="match status" value="1"/>
</dbReference>
<sequence length="647" mass="71582">MAGGLHAARLSPPLAPPLFARRPAAARVFTVSAMSTRADAASETPLVRQVVGRVLLCLSLLSVVVVGWQTWRGYRTEIEHAGSTERLIREQYMPILAQNVWDVDLPSAEKTLQAIATHPGVAYAELTTDSDQRLSSSRLPMTVKPTRVVEVPLMLEHRPPVKLGTLRVMLSYATLYAHIREEALQNAFVQLLQLALVALLLALALNHYFTAPLNTLTEHLRRYRLGAAGARRAVLPGRCHELDALVDAFGDLQDRLADKNAEGLRACEELAAHRDRLAELVAIRTAELDHLNRFQQLVSELSTRFINVTEDALDATLTEALARIGGFLGVQRCYLFILDSRLAVQETHEWHAAQSRSVNELLTLYSADASPWLVPQLARHSVVILDAHTPDSRGLGQEQLTLSLLGIATLVLVKVRVSHVPLGFFGCDTATPRAWGEQEVALLRLIGEMLANVMARRHQLRALQAARQDLEDSNARLHRQARRDALTGLANRLHFDEIKRPLFDSALLNRTPLSLVLCDVDHFKLYNDRYGHPRGDTCLARVSEALRAVFRRSNDLVARIGGEEFIVILPGADTHLAQELAEEMREAVAELDIEHAASPVAPCVTVSVGVATLDAARHHNIEALINDVDTALYRAKQQGRNRVISAE</sequence>
<dbReference type="EMBL" id="REGR01000002">
    <property type="protein sequence ID" value="RXZ44866.1"/>
    <property type="molecule type" value="Genomic_DNA"/>
</dbReference>
<evidence type="ECO:0000313" key="4">
    <source>
        <dbReference type="EMBL" id="RXZ44866.1"/>
    </source>
</evidence>
<name>A0ABY0FEY5_9NEIS</name>
<dbReference type="SMART" id="SM00065">
    <property type="entry name" value="GAF"/>
    <property type="match status" value="1"/>
</dbReference>
<evidence type="ECO:0000256" key="1">
    <source>
        <dbReference type="ARBA" id="ARBA00012528"/>
    </source>
</evidence>
<dbReference type="SUPFAM" id="SSF55781">
    <property type="entry name" value="GAF domain-like"/>
    <property type="match status" value="1"/>
</dbReference>
<dbReference type="Pfam" id="PF00990">
    <property type="entry name" value="GGDEF"/>
    <property type="match status" value="1"/>
</dbReference>
<dbReference type="PANTHER" id="PTHR45138:SF9">
    <property type="entry name" value="DIGUANYLATE CYCLASE DGCM-RELATED"/>
    <property type="match status" value="1"/>
</dbReference>
<dbReference type="Gene3D" id="3.30.450.40">
    <property type="match status" value="1"/>
</dbReference>
<dbReference type="NCBIfam" id="TIGR00254">
    <property type="entry name" value="GGDEF"/>
    <property type="match status" value="1"/>
</dbReference>
<feature type="domain" description="GGDEF" evidence="3">
    <location>
        <begin position="511"/>
        <end position="647"/>
    </location>
</feature>
<dbReference type="InterPro" id="IPR029016">
    <property type="entry name" value="GAF-like_dom_sf"/>
</dbReference>
<accession>A0ABY0FEY5</accession>
<dbReference type="Gene3D" id="3.30.70.270">
    <property type="match status" value="1"/>
</dbReference>
<comment type="catalytic activity">
    <reaction evidence="2">
        <text>2 GTP = 3',3'-c-di-GMP + 2 diphosphate</text>
        <dbReference type="Rhea" id="RHEA:24898"/>
        <dbReference type="ChEBI" id="CHEBI:33019"/>
        <dbReference type="ChEBI" id="CHEBI:37565"/>
        <dbReference type="ChEBI" id="CHEBI:58805"/>
        <dbReference type="EC" id="2.7.7.65"/>
    </reaction>
</comment>
<dbReference type="InterPro" id="IPR003018">
    <property type="entry name" value="GAF"/>
</dbReference>
<organism evidence="4 5">
    <name type="scientific">Crenobacter cavernae</name>
    <dbReference type="NCBI Taxonomy" id="2290923"/>
    <lineage>
        <taxon>Bacteria</taxon>
        <taxon>Pseudomonadati</taxon>
        <taxon>Pseudomonadota</taxon>
        <taxon>Betaproteobacteria</taxon>
        <taxon>Neisseriales</taxon>
        <taxon>Neisseriaceae</taxon>
        <taxon>Crenobacter</taxon>
    </lineage>
</organism>
<dbReference type="InterPro" id="IPR043128">
    <property type="entry name" value="Rev_trsase/Diguanyl_cyclase"/>
</dbReference>
<dbReference type="EC" id="2.7.7.65" evidence="1"/>
<dbReference type="InterPro" id="IPR000160">
    <property type="entry name" value="GGDEF_dom"/>
</dbReference>
<dbReference type="Proteomes" id="UP000290682">
    <property type="component" value="Unassembled WGS sequence"/>
</dbReference>
<evidence type="ECO:0000259" key="3">
    <source>
        <dbReference type="PROSITE" id="PS50887"/>
    </source>
</evidence>
<gene>
    <name evidence="4" type="ORF">EBB06_02935</name>
</gene>
<dbReference type="CDD" id="cd01949">
    <property type="entry name" value="GGDEF"/>
    <property type="match status" value="1"/>
</dbReference>
<dbReference type="SUPFAM" id="SSF55073">
    <property type="entry name" value="Nucleotide cyclase"/>
    <property type="match status" value="1"/>
</dbReference>
<proteinExistence type="predicted"/>
<reference evidence="4 5" key="1">
    <citation type="submission" date="2018-10" db="EMBL/GenBank/DDBJ databases">
        <title>Draft genome of Fastidiocella sp. strain 375T, a bacterium isolated from a karstic cave dripping water.</title>
        <authorList>
            <person name="Coelho C."/>
            <person name="Verissimo A."/>
            <person name="Tiago I."/>
        </authorList>
    </citation>
    <scope>NUCLEOTIDE SEQUENCE [LARGE SCALE GENOMIC DNA]</scope>
    <source>
        <strain evidence="4 5">CAVE-375</strain>
    </source>
</reference>
<evidence type="ECO:0000256" key="2">
    <source>
        <dbReference type="ARBA" id="ARBA00034247"/>
    </source>
</evidence>
<protein>
    <recommendedName>
        <fullName evidence="1">diguanylate cyclase</fullName>
        <ecNumber evidence="1">2.7.7.65</ecNumber>
    </recommendedName>
</protein>
<comment type="caution">
    <text evidence="4">The sequence shown here is derived from an EMBL/GenBank/DDBJ whole genome shotgun (WGS) entry which is preliminary data.</text>
</comment>
<keyword evidence="5" id="KW-1185">Reference proteome</keyword>
<dbReference type="SMART" id="SM00267">
    <property type="entry name" value="GGDEF"/>
    <property type="match status" value="1"/>
</dbReference>
<dbReference type="PROSITE" id="PS50887">
    <property type="entry name" value="GGDEF"/>
    <property type="match status" value="1"/>
</dbReference>
<evidence type="ECO:0000313" key="5">
    <source>
        <dbReference type="Proteomes" id="UP000290682"/>
    </source>
</evidence>
<dbReference type="PANTHER" id="PTHR45138">
    <property type="entry name" value="REGULATORY COMPONENTS OF SENSORY TRANSDUCTION SYSTEM"/>
    <property type="match status" value="1"/>
</dbReference>
<dbReference type="InterPro" id="IPR050469">
    <property type="entry name" value="Diguanylate_Cyclase"/>
</dbReference>